<evidence type="ECO:0000256" key="2">
    <source>
        <dbReference type="ARBA" id="ARBA00006279"/>
    </source>
</evidence>
<dbReference type="PANTHER" id="PTHR11660:SF57">
    <property type="entry name" value="SOLUTE CARRIER FAMILY 40 MEMBER"/>
    <property type="match status" value="1"/>
</dbReference>
<protein>
    <recommendedName>
        <fullName evidence="7">Solute carrier family 40 member</fullName>
    </recommendedName>
</protein>
<evidence type="ECO:0000256" key="3">
    <source>
        <dbReference type="ARBA" id="ARBA00022448"/>
    </source>
</evidence>
<accession>A0ABM4CIY5</accession>
<keyword evidence="6 7" id="KW-0472">Membrane</keyword>
<keyword evidence="5 7" id="KW-1133">Transmembrane helix</keyword>
<reference evidence="9" key="1">
    <citation type="submission" date="2025-08" db="UniProtKB">
        <authorList>
            <consortium name="RefSeq"/>
        </authorList>
    </citation>
    <scope>IDENTIFICATION</scope>
</reference>
<dbReference type="InterPro" id="IPR009716">
    <property type="entry name" value="Ferroportin-1"/>
</dbReference>
<dbReference type="SUPFAM" id="SSF103473">
    <property type="entry name" value="MFS general substrate transporter"/>
    <property type="match status" value="1"/>
</dbReference>
<evidence type="ECO:0000256" key="6">
    <source>
        <dbReference type="ARBA" id="ARBA00023136"/>
    </source>
</evidence>
<organism evidence="8 9">
    <name type="scientific">Hydra vulgaris</name>
    <name type="common">Hydra</name>
    <name type="synonym">Hydra attenuata</name>
    <dbReference type="NCBI Taxonomy" id="6087"/>
    <lineage>
        <taxon>Eukaryota</taxon>
        <taxon>Metazoa</taxon>
        <taxon>Cnidaria</taxon>
        <taxon>Hydrozoa</taxon>
        <taxon>Hydroidolina</taxon>
        <taxon>Anthoathecata</taxon>
        <taxon>Aplanulata</taxon>
        <taxon>Hydridae</taxon>
        <taxon>Hydra</taxon>
    </lineage>
</organism>
<dbReference type="GeneID" id="124805814"/>
<evidence type="ECO:0000256" key="4">
    <source>
        <dbReference type="ARBA" id="ARBA00022692"/>
    </source>
</evidence>
<comment type="function">
    <text evidence="7">May be involved in iron transport and iron homeostasis.</text>
</comment>
<dbReference type="PANTHER" id="PTHR11660">
    <property type="entry name" value="SOLUTE CARRIER FAMILY 40 MEMBER"/>
    <property type="match status" value="1"/>
</dbReference>
<feature type="transmembrane region" description="Helical" evidence="7">
    <location>
        <begin position="41"/>
        <end position="62"/>
    </location>
</feature>
<keyword evidence="8" id="KW-1185">Reference proteome</keyword>
<gene>
    <name evidence="9" type="primary">LOC124805814</name>
</gene>
<evidence type="ECO:0000256" key="7">
    <source>
        <dbReference type="RuleBase" id="RU365065"/>
    </source>
</evidence>
<comment type="subcellular location">
    <subcellularLocation>
        <location evidence="1 7">Membrane</location>
        <topology evidence="1 7">Multi-pass membrane protein</topology>
    </subcellularLocation>
</comment>
<sequence length="479" mass="53554">MWAGYWLCSSFFFSSWGDRMWNFAVGLYLVKLSPGSLQLTAIYGTVVTSSVILFAPAIGSWIDRNNRLVVIRTLLLLQNGFIVCSALFISLILFRITENKNVLKLFEVLIILFGAAANLASQGEQISITRDWVVVICLNNKDSMARLNAQMRRIDLTVTILAPVAVGSLMSLISDLSGIAFICVWNILSVFSEYFQLRHIHQTVPELTKKRKNEYTALEETENDHQVVSGTFEKLKFFYGVLIIYKRQNVFLAGVAFAILSLTVLGFNSVTVGYVYSQSVKEIYVSILFGTGALFGILGTMIFSFLRNKIGLVKTGIIALGFKCSMLLLCVASIWAPGSPSSFKVSSKNYITGINNTIVNSSITSNSSLFYTQSHNTSYVSILLLMIGIILSRTGLWMFDLTITQLQQENVEEEFRGVVGGVQFSLNSILESTQYILTIFLYRPEDFGILVLISFCAVFLSFFIYVFFSTKSKSLLKLF</sequence>
<keyword evidence="4 7" id="KW-0812">Transmembrane</keyword>
<dbReference type="RefSeq" id="XP_065661707.1">
    <property type="nucleotide sequence ID" value="XM_065805635.1"/>
</dbReference>
<keyword evidence="7" id="KW-0406">Ion transport</keyword>
<name>A0ABM4CIY5_HYDVU</name>
<evidence type="ECO:0000256" key="1">
    <source>
        <dbReference type="ARBA" id="ARBA00004141"/>
    </source>
</evidence>
<dbReference type="Pfam" id="PF06963">
    <property type="entry name" value="FPN1"/>
    <property type="match status" value="1"/>
</dbReference>
<evidence type="ECO:0000313" key="8">
    <source>
        <dbReference type="Proteomes" id="UP001652625"/>
    </source>
</evidence>
<feature type="transmembrane region" description="Helical" evidence="7">
    <location>
        <begin position="283"/>
        <end position="305"/>
    </location>
</feature>
<comment type="caution">
    <text evidence="7">Lacks conserved residue(s) required for the propagation of feature annotation.</text>
</comment>
<feature type="transmembrane region" description="Helical" evidence="7">
    <location>
        <begin position="317"/>
        <end position="336"/>
    </location>
</feature>
<comment type="similarity">
    <text evidence="2 7">Belongs to the ferroportin (FP) (TC 2.A.100) family. SLC40A subfamily.</text>
</comment>
<feature type="transmembrane region" description="Helical" evidence="7">
    <location>
        <begin position="447"/>
        <end position="468"/>
    </location>
</feature>
<feature type="transmembrane region" description="Helical" evidence="7">
    <location>
        <begin position="74"/>
        <end position="96"/>
    </location>
</feature>
<dbReference type="Gene3D" id="1.20.1250.20">
    <property type="entry name" value="MFS general substrate transporter like domains"/>
    <property type="match status" value="1"/>
</dbReference>
<proteinExistence type="inferred from homology"/>
<keyword evidence="3 7" id="KW-0813">Transport</keyword>
<dbReference type="Proteomes" id="UP001652625">
    <property type="component" value="Chromosome 09"/>
</dbReference>
<feature type="transmembrane region" description="Helical" evidence="7">
    <location>
        <begin position="250"/>
        <end position="277"/>
    </location>
</feature>
<evidence type="ECO:0000256" key="5">
    <source>
        <dbReference type="ARBA" id="ARBA00022989"/>
    </source>
</evidence>
<dbReference type="CDD" id="cd17480">
    <property type="entry name" value="MFS_SLC40A1_like"/>
    <property type="match status" value="1"/>
</dbReference>
<dbReference type="InterPro" id="IPR036259">
    <property type="entry name" value="MFS_trans_sf"/>
</dbReference>
<evidence type="ECO:0000313" key="9">
    <source>
        <dbReference type="RefSeq" id="XP_065661707.1"/>
    </source>
</evidence>
<feature type="transmembrane region" description="Helical" evidence="7">
    <location>
        <begin position="379"/>
        <end position="399"/>
    </location>
</feature>